<gene>
    <name evidence="2" type="ORF">M125_2958</name>
</gene>
<proteinExistence type="predicted"/>
<accession>A0A015U652</accession>
<organism evidence="2 3">
    <name type="scientific">Bacteroides fragilis str. 3998T(B)3</name>
    <dbReference type="NCBI Taxonomy" id="1339316"/>
    <lineage>
        <taxon>Bacteria</taxon>
        <taxon>Pseudomonadati</taxon>
        <taxon>Bacteroidota</taxon>
        <taxon>Bacteroidia</taxon>
        <taxon>Bacteroidales</taxon>
        <taxon>Bacteroidaceae</taxon>
        <taxon>Bacteroides</taxon>
    </lineage>
</organism>
<feature type="transmembrane region" description="Helical" evidence="1">
    <location>
        <begin position="125"/>
        <end position="150"/>
    </location>
</feature>
<name>A0A015U652_BACFG</name>
<feature type="transmembrane region" description="Helical" evidence="1">
    <location>
        <begin position="102"/>
        <end position="119"/>
    </location>
</feature>
<feature type="transmembrane region" description="Helical" evidence="1">
    <location>
        <begin position="182"/>
        <end position="202"/>
    </location>
</feature>
<dbReference type="InterPro" id="IPR045708">
    <property type="entry name" value="DUF6064"/>
</dbReference>
<evidence type="ECO:0000313" key="2">
    <source>
        <dbReference type="EMBL" id="EXY90332.1"/>
    </source>
</evidence>
<dbReference type="AlphaFoldDB" id="A0A015U652"/>
<dbReference type="Pfam" id="PF19540">
    <property type="entry name" value="DUF6064"/>
    <property type="match status" value="1"/>
</dbReference>
<dbReference type="RefSeq" id="WP_005793593.1">
    <property type="nucleotide sequence ID" value="NZ_JGDB01000184.1"/>
</dbReference>
<dbReference type="Proteomes" id="UP000020773">
    <property type="component" value="Unassembled WGS sequence"/>
</dbReference>
<feature type="transmembrane region" description="Helical" evidence="1">
    <location>
        <begin position="46"/>
        <end position="63"/>
    </location>
</feature>
<feature type="transmembrane region" description="Helical" evidence="1">
    <location>
        <begin position="157"/>
        <end position="176"/>
    </location>
</feature>
<keyword evidence="1" id="KW-0472">Membrane</keyword>
<reference evidence="2 3" key="1">
    <citation type="submission" date="2014-02" db="EMBL/GenBank/DDBJ databases">
        <authorList>
            <person name="Sears C."/>
            <person name="Carroll K."/>
            <person name="Sack B.R."/>
            <person name="Qadri F."/>
            <person name="Myers L.L."/>
            <person name="Chung G.-T."/>
            <person name="Escheverria P."/>
            <person name="Fraser C.M."/>
            <person name="Sadzewicz L."/>
            <person name="Shefchek K.A."/>
            <person name="Tallon L."/>
            <person name="Das S.P."/>
            <person name="Daugherty S."/>
            <person name="Mongodin E.F."/>
        </authorList>
    </citation>
    <scope>NUCLEOTIDE SEQUENCE [LARGE SCALE GENOMIC DNA]</scope>
    <source>
        <strain evidence="3">3998T(B)3</strain>
    </source>
</reference>
<keyword evidence="1" id="KW-1133">Transmembrane helix</keyword>
<evidence type="ECO:0000313" key="3">
    <source>
        <dbReference type="Proteomes" id="UP000020773"/>
    </source>
</evidence>
<protein>
    <submittedName>
        <fullName evidence="2">Putative membrane protein</fullName>
    </submittedName>
</protein>
<comment type="caution">
    <text evidence="2">The sequence shown here is derived from an EMBL/GenBank/DDBJ whole genome shotgun (WGS) entry which is preliminary data.</text>
</comment>
<dbReference type="EMBL" id="JGDB01000184">
    <property type="protein sequence ID" value="EXY90332.1"/>
    <property type="molecule type" value="Genomic_DNA"/>
</dbReference>
<dbReference type="PATRIC" id="fig|1339316.3.peg.2818"/>
<feature type="transmembrane region" description="Helical" evidence="1">
    <location>
        <begin position="214"/>
        <end position="236"/>
    </location>
</feature>
<sequence>MEIFWKTIAYYNSATWIYQLLIIVAGLLLTVMLIKNPRPWVKMGMKLYMIFLYLWIAIAYYAICCDERSYNGALAMFWVVMATIWVWDAITGYTTFERTYKYDILSYVLLILPFVYPLVSIARGLTFPGITSPVMPCSVTVFTIGLLLLFSRKVNMFLVLFLCHWSLIGLSKTYFFNIPEDFLLASATIPALYLFFREYFLNNLHADTKPKAKYINWLLVFVCVSIGILLTTTLFLELMPGKQP</sequence>
<feature type="transmembrane region" description="Helical" evidence="1">
    <location>
        <begin position="16"/>
        <end position="34"/>
    </location>
</feature>
<dbReference type="GeneID" id="60370195"/>
<evidence type="ECO:0000256" key="1">
    <source>
        <dbReference type="SAM" id="Phobius"/>
    </source>
</evidence>
<feature type="transmembrane region" description="Helical" evidence="1">
    <location>
        <begin position="69"/>
        <end position="90"/>
    </location>
</feature>
<keyword evidence="1" id="KW-0812">Transmembrane</keyword>